<protein>
    <recommendedName>
        <fullName evidence="4">DUF1310 domain-containing protein</fullName>
    </recommendedName>
</protein>
<keyword evidence="1" id="KW-1133">Transmembrane helix</keyword>
<evidence type="ECO:0000313" key="2">
    <source>
        <dbReference type="EMBL" id="AXJ14120.1"/>
    </source>
</evidence>
<name>A0A345VN18_9STRE</name>
<dbReference type="AlphaFoldDB" id="A0A345VN18"/>
<dbReference type="RefSeq" id="WP_115131036.1">
    <property type="nucleotide sequence ID" value="NZ_CP022601.1"/>
</dbReference>
<dbReference type="EMBL" id="CP022601">
    <property type="protein sequence ID" value="AXJ14120.1"/>
    <property type="molecule type" value="Genomic_DNA"/>
</dbReference>
<accession>A0A345VN18</accession>
<evidence type="ECO:0008006" key="4">
    <source>
        <dbReference type="Google" id="ProtNLM"/>
    </source>
</evidence>
<feature type="transmembrane region" description="Helical" evidence="1">
    <location>
        <begin position="6"/>
        <end position="24"/>
    </location>
</feature>
<organism evidence="2 3">
    <name type="scientific">Streptococcus pluranimalium</name>
    <dbReference type="NCBI Taxonomy" id="82348"/>
    <lineage>
        <taxon>Bacteria</taxon>
        <taxon>Bacillati</taxon>
        <taxon>Bacillota</taxon>
        <taxon>Bacilli</taxon>
        <taxon>Lactobacillales</taxon>
        <taxon>Streptococcaceae</taxon>
        <taxon>Streptococcus</taxon>
    </lineage>
</organism>
<evidence type="ECO:0000256" key="1">
    <source>
        <dbReference type="SAM" id="Phobius"/>
    </source>
</evidence>
<gene>
    <name evidence="2" type="ORF">Sp14A_22380</name>
</gene>
<reference evidence="2 3" key="1">
    <citation type="submission" date="2017-07" db="EMBL/GenBank/DDBJ databases">
        <title>Streptococcus pluranimalium as cause of bovine abortion.</title>
        <authorList>
            <person name="Rodriguez Campos S."/>
            <person name="Gobeli Brawand S."/>
            <person name="Brodard I."/>
            <person name="Rychener L."/>
            <person name="Perreten V."/>
        </authorList>
    </citation>
    <scope>NUCLEOTIDE SEQUENCE [LARGE SCALE GENOMIC DNA]</scope>
    <source>
        <strain evidence="2 3">14A0014</strain>
    </source>
</reference>
<keyword evidence="1" id="KW-0812">Transmembrane</keyword>
<dbReference type="InterPro" id="IPR010738">
    <property type="entry name" value="DUF1310"/>
</dbReference>
<keyword evidence="1" id="KW-0472">Membrane</keyword>
<dbReference type="Pfam" id="PF07006">
    <property type="entry name" value="DUF1310"/>
    <property type="match status" value="1"/>
</dbReference>
<dbReference type="Proteomes" id="UP000255411">
    <property type="component" value="Chromosome"/>
</dbReference>
<sequence>MKQKYWVLLIFLLTVLGGSGYMVFKQHTEKEKMIAIAHSEEAKKIYESFMKQRDDKALTDNGIIRRYQIENSSIHDNPMGGIVVKVIINDAPNLYISYNLIKDEDEKLHYANLVVSSELSNKLGESK</sequence>
<evidence type="ECO:0000313" key="3">
    <source>
        <dbReference type="Proteomes" id="UP000255411"/>
    </source>
</evidence>
<proteinExistence type="predicted"/>